<keyword evidence="3" id="KW-1185">Reference proteome</keyword>
<sequence>MEARHPTGFRVVLIEAGHIAQNMLLAATASGLVATPTCALNDSVIETMRDIDPIMQSPIYAVAVGTRSETATIADLVDWSAVEHQQ</sequence>
<dbReference type="InterPro" id="IPR000415">
    <property type="entry name" value="Nitroreductase-like"/>
</dbReference>
<dbReference type="EMBL" id="JAWJWI010000038">
    <property type="protein sequence ID" value="MDV4190648.1"/>
    <property type="molecule type" value="Genomic_DNA"/>
</dbReference>
<organism evidence="2 3">
    <name type="scientific">Rhizobium brockwellii</name>
    <dbReference type="NCBI Taxonomy" id="3019932"/>
    <lineage>
        <taxon>Bacteria</taxon>
        <taxon>Pseudomonadati</taxon>
        <taxon>Pseudomonadota</taxon>
        <taxon>Alphaproteobacteria</taxon>
        <taxon>Hyphomicrobiales</taxon>
        <taxon>Rhizobiaceae</taxon>
        <taxon>Rhizobium/Agrobacterium group</taxon>
        <taxon>Rhizobium</taxon>
    </lineage>
</organism>
<accession>A0ABU3YXR9</accession>
<dbReference type="InterPro" id="IPR029479">
    <property type="entry name" value="Nitroreductase"/>
</dbReference>
<proteinExistence type="predicted"/>
<evidence type="ECO:0000313" key="2">
    <source>
        <dbReference type="EMBL" id="MDV4190648.1"/>
    </source>
</evidence>
<gene>
    <name evidence="2" type="ORF">R1523_34915</name>
</gene>
<name>A0ABU3YXR9_9HYPH</name>
<dbReference type="Gene3D" id="3.40.109.10">
    <property type="entry name" value="NADH Oxidase"/>
    <property type="match status" value="1"/>
</dbReference>
<dbReference type="RefSeq" id="WP_245458329.1">
    <property type="nucleotide sequence ID" value="NZ_JAWJWH010000039.1"/>
</dbReference>
<dbReference type="Proteomes" id="UP001187203">
    <property type="component" value="Unassembled WGS sequence"/>
</dbReference>
<comment type="caution">
    <text evidence="2">The sequence shown here is derived from an EMBL/GenBank/DDBJ whole genome shotgun (WGS) entry which is preliminary data.</text>
</comment>
<dbReference type="Pfam" id="PF00881">
    <property type="entry name" value="Nitroreductase"/>
    <property type="match status" value="1"/>
</dbReference>
<feature type="domain" description="Nitroreductase" evidence="1">
    <location>
        <begin position="5"/>
        <end position="65"/>
    </location>
</feature>
<evidence type="ECO:0000313" key="3">
    <source>
        <dbReference type="Proteomes" id="UP001187203"/>
    </source>
</evidence>
<reference evidence="3" key="1">
    <citation type="journal article" date="2023" name="Int. J. Mol. Sci.">
        <title>Genomic and Metabolic Characterization of Plant Growth-Promoting Rhizobacteria Isolated from Nodules of Clovers Grown in Non-Farmed Soil.</title>
        <authorList>
            <person name="Wojcik M."/>
            <person name="Koper P."/>
            <person name="Zebracki K."/>
            <person name="Marczak M."/>
            <person name="Mazur A."/>
        </authorList>
    </citation>
    <scope>NUCLEOTIDE SEQUENCE [LARGE SCALE GENOMIC DNA]</scope>
    <source>
        <strain evidence="3">KB12</strain>
    </source>
</reference>
<protein>
    <submittedName>
        <fullName evidence="2">Nitroreductase family protein</fullName>
    </submittedName>
</protein>
<evidence type="ECO:0000259" key="1">
    <source>
        <dbReference type="Pfam" id="PF00881"/>
    </source>
</evidence>
<dbReference type="SUPFAM" id="SSF55469">
    <property type="entry name" value="FMN-dependent nitroreductase-like"/>
    <property type="match status" value="1"/>
</dbReference>